<reference evidence="1" key="1">
    <citation type="journal article" date="2023" name="Microbiol Resour">
        <title>Genome Sequences of Rhodoplanes serenus and Two Thermotolerant Strains, Rhodoplanes tepidamans and 'Rhodoplanes cryptolactis,' Further Refine the Genus.</title>
        <authorList>
            <person name="Rayyan A.A."/>
            <person name="Kyndt J.A."/>
        </authorList>
    </citation>
    <scope>NUCLEOTIDE SEQUENCE</scope>
    <source>
        <strain evidence="1">DSM 9987</strain>
    </source>
</reference>
<accession>A0ABT5J982</accession>
<dbReference type="Proteomes" id="UP001165652">
    <property type="component" value="Unassembled WGS sequence"/>
</dbReference>
<proteinExistence type="predicted"/>
<gene>
    <name evidence="1" type="ORF">PQJ73_09740</name>
</gene>
<dbReference type="EMBL" id="JAQQLI010000011">
    <property type="protein sequence ID" value="MDC7785961.1"/>
    <property type="molecule type" value="Genomic_DNA"/>
</dbReference>
<keyword evidence="2" id="KW-1185">Reference proteome</keyword>
<protein>
    <recommendedName>
        <fullName evidence="3">HPt domain-containing protein</fullName>
    </recommendedName>
</protein>
<evidence type="ECO:0008006" key="3">
    <source>
        <dbReference type="Google" id="ProtNLM"/>
    </source>
</evidence>
<evidence type="ECO:0000313" key="2">
    <source>
        <dbReference type="Proteomes" id="UP001165652"/>
    </source>
</evidence>
<reference evidence="1" key="2">
    <citation type="submission" date="2023-02" db="EMBL/GenBank/DDBJ databases">
        <authorList>
            <person name="Rayyan A."/>
            <person name="Meyer T."/>
            <person name="Kyndt J.A."/>
        </authorList>
    </citation>
    <scope>NUCLEOTIDE SEQUENCE</scope>
    <source>
        <strain evidence="1">DSM 9987</strain>
    </source>
</reference>
<sequence>MTPQFTTDPFRRFLDIAGLGLRAQAVIAMRTVLLAGGGPAAIREAHRMVAEKVVAGLEAEAAAMRALLGGGTFDDAAEQALVPVRRCVEDNVRRLTRPPY</sequence>
<dbReference type="RefSeq" id="WP_272776801.1">
    <property type="nucleotide sequence ID" value="NZ_JAQQLI010000011.1"/>
</dbReference>
<evidence type="ECO:0000313" key="1">
    <source>
        <dbReference type="EMBL" id="MDC7785961.1"/>
    </source>
</evidence>
<name>A0ABT5J982_RHOTP</name>
<organism evidence="1 2">
    <name type="scientific">Rhodoplanes tepidamans</name>
    <name type="common">Rhodoplanes cryptolactis</name>
    <dbReference type="NCBI Taxonomy" id="200616"/>
    <lineage>
        <taxon>Bacteria</taxon>
        <taxon>Pseudomonadati</taxon>
        <taxon>Pseudomonadota</taxon>
        <taxon>Alphaproteobacteria</taxon>
        <taxon>Hyphomicrobiales</taxon>
        <taxon>Nitrobacteraceae</taxon>
        <taxon>Rhodoplanes</taxon>
    </lineage>
</organism>
<comment type="caution">
    <text evidence="1">The sequence shown here is derived from an EMBL/GenBank/DDBJ whole genome shotgun (WGS) entry which is preliminary data.</text>
</comment>